<dbReference type="GO" id="GO:0004519">
    <property type="term" value="F:endonuclease activity"/>
    <property type="evidence" value="ECO:0007669"/>
    <property type="project" value="UniProtKB-KW"/>
</dbReference>
<dbReference type="Proteomes" id="UP000693777">
    <property type="component" value="Segment"/>
</dbReference>
<evidence type="ECO:0000313" key="3">
    <source>
        <dbReference type="Proteomes" id="UP000693777"/>
    </source>
</evidence>
<feature type="domain" description="HNH nuclease" evidence="1">
    <location>
        <begin position="192"/>
        <end position="235"/>
    </location>
</feature>
<dbReference type="InterPro" id="IPR044925">
    <property type="entry name" value="His-Me_finger_sf"/>
</dbReference>
<reference evidence="2" key="1">
    <citation type="submission" date="2020-07" db="EMBL/GenBank/DDBJ databases">
        <title>Highly diverse flavobacterial phages as mortality factor during North Sea spring blooms.</title>
        <authorList>
            <person name="Bartlau N."/>
            <person name="Wichels A."/>
            <person name="Krohne G."/>
            <person name="Adriaenssens E.M."/>
            <person name="Heins A."/>
            <person name="Fuchs B.M."/>
            <person name="Amann R."/>
            <person name="Moraru C."/>
        </authorList>
    </citation>
    <scope>NUCLEOTIDE SEQUENCE</scope>
</reference>
<dbReference type="Gene3D" id="3.90.75.20">
    <property type="match status" value="1"/>
</dbReference>
<gene>
    <name evidence="2" type="ORF">Peternella1_16</name>
</gene>
<keyword evidence="2" id="KW-0378">Hydrolase</keyword>
<dbReference type="Pfam" id="PF13392">
    <property type="entry name" value="HNH_3"/>
    <property type="match status" value="1"/>
</dbReference>
<proteinExistence type="predicted"/>
<keyword evidence="2" id="KW-0255">Endonuclease</keyword>
<sequence length="268" mass="30771">MSRFKLTQEHKTFIIKNYKTKSRRVMARELNIGVTPINTFMKKEGLKVSKKQSLKFRSIAMTGRTTFTTEEDLFIEQNYLTMPIKTMASHINRSYTGIEGRLKALNLQLPTDLIEQRKRASQFQPGDAPMNKGLRQEQYMSAAAIKKAKATQFKKGAQPHNALPVGAEVLRKDTSGRVYVLVKLKGKRHLQLKQRVVWEAHHGKIPPKHNIVFKDDNTQNLDISNLECVSDADLMKRNSLNNYPQHLKELIHLKAAINRKINQINKTV</sequence>
<protein>
    <submittedName>
        <fullName evidence="2">HNH endonuclease</fullName>
    </submittedName>
</protein>
<name>A0A8E4ZE19_9CAUD</name>
<organism evidence="2 3">
    <name type="scientific">Winogradskyella phage Peternella_1</name>
    <dbReference type="NCBI Taxonomy" id="2745699"/>
    <lineage>
        <taxon>Viruses</taxon>
        <taxon>Duplodnaviria</taxon>
        <taxon>Heunggongvirae</taxon>
        <taxon>Uroviricota</taxon>
        <taxon>Caudoviricetes</taxon>
        <taxon>Winoviridae</taxon>
        <taxon>Peternellavirus</taxon>
        <taxon>Peternellavirus peternella</taxon>
    </lineage>
</organism>
<keyword evidence="3" id="KW-1185">Reference proteome</keyword>
<evidence type="ECO:0000259" key="1">
    <source>
        <dbReference type="Pfam" id="PF13392"/>
    </source>
</evidence>
<dbReference type="SUPFAM" id="SSF54060">
    <property type="entry name" value="His-Me finger endonucleases"/>
    <property type="match status" value="1"/>
</dbReference>
<evidence type="ECO:0000313" key="2">
    <source>
        <dbReference type="EMBL" id="QQV91552.1"/>
    </source>
</evidence>
<dbReference type="InterPro" id="IPR003615">
    <property type="entry name" value="HNH_nuc"/>
</dbReference>
<keyword evidence="2" id="KW-0540">Nuclease</keyword>
<accession>A0A8E4ZE19</accession>
<dbReference type="EMBL" id="MT732475">
    <property type="protein sequence ID" value="QQV91552.1"/>
    <property type="molecule type" value="Genomic_DNA"/>
</dbReference>